<reference evidence="1 2" key="1">
    <citation type="submission" date="2017-08" db="EMBL/GenBank/DDBJ databases">
        <title>Comparative genomics of non-oral Prevotella species.</title>
        <authorList>
            <person name="Accetto T."/>
            <person name="Nograsek B."/>
            <person name="Avgustin G."/>
        </authorList>
    </citation>
    <scope>NUCLEOTIDE SEQUENCE [LARGE SCALE GENOMIC DNA]</scope>
    <source>
        <strain evidence="1 2">TC1-1</strain>
    </source>
</reference>
<dbReference type="EMBL" id="NPJF01000015">
    <property type="protein sequence ID" value="OYP56896.1"/>
    <property type="molecule type" value="Genomic_DNA"/>
</dbReference>
<evidence type="ECO:0000313" key="2">
    <source>
        <dbReference type="Proteomes" id="UP000216189"/>
    </source>
</evidence>
<comment type="caution">
    <text evidence="1">The sequence shown here is derived from an EMBL/GenBank/DDBJ whole genome shotgun (WGS) entry which is preliminary data.</text>
</comment>
<proteinExistence type="predicted"/>
<keyword evidence="2" id="KW-1185">Reference proteome</keyword>
<dbReference type="Proteomes" id="UP000216189">
    <property type="component" value="Unassembled WGS sequence"/>
</dbReference>
<evidence type="ECO:0000313" key="1">
    <source>
        <dbReference type="EMBL" id="OYP56896.1"/>
    </source>
</evidence>
<gene>
    <name evidence="1" type="ORF">CIK91_01420</name>
</gene>
<organism evidence="1 2">
    <name type="scientific">Segatella bryantii</name>
    <name type="common">Prevotella bryantii</name>
    <dbReference type="NCBI Taxonomy" id="77095"/>
    <lineage>
        <taxon>Bacteria</taxon>
        <taxon>Pseudomonadati</taxon>
        <taxon>Bacteroidota</taxon>
        <taxon>Bacteroidia</taxon>
        <taxon>Bacteroidales</taxon>
        <taxon>Prevotellaceae</taxon>
        <taxon>Segatella</taxon>
    </lineage>
</organism>
<name>A0ABX4EJY8_SEGBR</name>
<accession>A0ABX4EJY8</accession>
<sequence>MKDFIIKYYGRMRDYLLEAKAEGADIESIAFEVGKLEEEYFNETGENMASTDSEYKEQNAVWGLFRKFDRLYGENSNFVERDAKSLLAMKIDLGFGIYTPPCPYSEEDFPDIQKKITTFISQRVKTPEDADSMPLLIGVAKMQLPQEKIKYIIENLTRMSHSLTDYVDYYDDGSWNWVTDCPFIVQYVFEKAAELTYKVAKGENSDGLEYDIREAFSYFQLSVPDSFQMKIDSVVDIVDNIVLDITEFIEKNDYHLCDKETWFRPILFNIALEGMLYTLENYSI</sequence>
<protein>
    <submittedName>
        <fullName evidence="1">Uncharacterized protein</fullName>
    </submittedName>
</protein>
<dbReference type="RefSeq" id="WP_144263796.1">
    <property type="nucleotide sequence ID" value="NZ_CP091801.1"/>
</dbReference>